<evidence type="ECO:0000256" key="5">
    <source>
        <dbReference type="SAM" id="Phobius"/>
    </source>
</evidence>
<proteinExistence type="predicted"/>
<feature type="transmembrane region" description="Helical" evidence="5">
    <location>
        <begin position="285"/>
        <end position="304"/>
    </location>
</feature>
<feature type="transmembrane region" description="Helical" evidence="5">
    <location>
        <begin position="157"/>
        <end position="180"/>
    </location>
</feature>
<comment type="subcellular location">
    <subcellularLocation>
        <location evidence="1">Membrane</location>
        <topology evidence="1">Multi-pass membrane protein</topology>
    </subcellularLocation>
</comment>
<feature type="transmembrane region" description="Helical" evidence="5">
    <location>
        <begin position="41"/>
        <end position="61"/>
    </location>
</feature>
<evidence type="ECO:0000259" key="6">
    <source>
        <dbReference type="PROSITE" id="PS50850"/>
    </source>
</evidence>
<dbReference type="PROSITE" id="PS50850">
    <property type="entry name" value="MFS"/>
    <property type="match status" value="1"/>
</dbReference>
<comment type="caution">
    <text evidence="7">The sequence shown here is derived from an EMBL/GenBank/DDBJ whole genome shotgun (WGS) entry which is preliminary data.</text>
</comment>
<feature type="transmembrane region" description="Helical" evidence="5">
    <location>
        <begin position="220"/>
        <end position="237"/>
    </location>
</feature>
<reference evidence="7 8" key="1">
    <citation type="submission" date="2018-03" db="EMBL/GenBank/DDBJ databases">
        <title>Genomes of Pezizomycetes fungi and the evolution of truffles.</title>
        <authorList>
            <person name="Murat C."/>
            <person name="Payen T."/>
            <person name="Noel B."/>
            <person name="Kuo A."/>
            <person name="Martin F.M."/>
        </authorList>
    </citation>
    <scope>NUCLEOTIDE SEQUENCE [LARGE SCALE GENOMIC DNA]</scope>
    <source>
        <strain evidence="7">091103-1</strain>
    </source>
</reference>
<dbReference type="Pfam" id="PF00083">
    <property type="entry name" value="Sugar_tr"/>
    <property type="match status" value="1"/>
</dbReference>
<dbReference type="STRING" id="42249.A0A317SGQ7"/>
<keyword evidence="2 5" id="KW-0812">Transmembrane</keyword>
<evidence type="ECO:0000256" key="3">
    <source>
        <dbReference type="ARBA" id="ARBA00022989"/>
    </source>
</evidence>
<dbReference type="Gene3D" id="1.20.1250.20">
    <property type="entry name" value="MFS general substrate transporter like domains"/>
    <property type="match status" value="2"/>
</dbReference>
<dbReference type="PANTHER" id="PTHR23508">
    <property type="entry name" value="CARBOXYLIC ACID TRANSPORTER PROTEIN HOMOLOG"/>
    <property type="match status" value="1"/>
</dbReference>
<dbReference type="OrthoDB" id="5296287at2759"/>
<dbReference type="GO" id="GO:0046943">
    <property type="term" value="F:carboxylic acid transmembrane transporter activity"/>
    <property type="evidence" value="ECO:0007669"/>
    <property type="project" value="TreeGrafter"/>
</dbReference>
<feature type="domain" description="Major facilitator superfamily (MFS) profile" evidence="6">
    <location>
        <begin position="5"/>
        <end position="406"/>
    </location>
</feature>
<evidence type="ECO:0000256" key="4">
    <source>
        <dbReference type="ARBA" id="ARBA00023136"/>
    </source>
</evidence>
<gene>
    <name evidence="7" type="ORF">C7212DRAFT_285276</name>
</gene>
<feature type="transmembrane region" description="Helical" evidence="5">
    <location>
        <begin position="96"/>
        <end position="116"/>
    </location>
</feature>
<dbReference type="SUPFAM" id="SSF103473">
    <property type="entry name" value="MFS general substrate transporter"/>
    <property type="match status" value="1"/>
</dbReference>
<dbReference type="InterPro" id="IPR020846">
    <property type="entry name" value="MFS_dom"/>
</dbReference>
<evidence type="ECO:0000256" key="2">
    <source>
        <dbReference type="ARBA" id="ARBA00022692"/>
    </source>
</evidence>
<dbReference type="CDD" id="cd17316">
    <property type="entry name" value="MFS_SV2_like"/>
    <property type="match status" value="1"/>
</dbReference>
<keyword evidence="8" id="KW-1185">Reference proteome</keyword>
<protein>
    <submittedName>
        <fullName evidence="7">MFS general substrate transporter</fullName>
    </submittedName>
</protein>
<feature type="transmembrane region" description="Helical" evidence="5">
    <location>
        <begin position="128"/>
        <end position="151"/>
    </location>
</feature>
<feature type="transmembrane region" description="Helical" evidence="5">
    <location>
        <begin position="73"/>
        <end position="90"/>
    </location>
</feature>
<dbReference type="InterPro" id="IPR005828">
    <property type="entry name" value="MFS_sugar_transport-like"/>
</dbReference>
<organism evidence="7 8">
    <name type="scientific">Tuber magnatum</name>
    <name type="common">white Piedmont truffle</name>
    <dbReference type="NCBI Taxonomy" id="42249"/>
    <lineage>
        <taxon>Eukaryota</taxon>
        <taxon>Fungi</taxon>
        <taxon>Dikarya</taxon>
        <taxon>Ascomycota</taxon>
        <taxon>Pezizomycotina</taxon>
        <taxon>Pezizomycetes</taxon>
        <taxon>Pezizales</taxon>
        <taxon>Tuberaceae</taxon>
        <taxon>Tuber</taxon>
    </lineage>
</organism>
<evidence type="ECO:0000256" key="1">
    <source>
        <dbReference type="ARBA" id="ARBA00004141"/>
    </source>
</evidence>
<dbReference type="PANTHER" id="PTHR23508:SF9">
    <property type="entry name" value="CARBOXYLIC ACID TRANSPORT PROTEIN (AFU_ORTHOLOGUE AFUA_2G09450)"/>
    <property type="match status" value="1"/>
</dbReference>
<dbReference type="InterPro" id="IPR036259">
    <property type="entry name" value="MFS_trans_sf"/>
</dbReference>
<keyword evidence="3 5" id="KW-1133">Transmembrane helix</keyword>
<dbReference type="EMBL" id="PYWC01000092">
    <property type="protein sequence ID" value="PWW72907.1"/>
    <property type="molecule type" value="Genomic_DNA"/>
</dbReference>
<evidence type="ECO:0000313" key="7">
    <source>
        <dbReference type="EMBL" id="PWW72907.1"/>
    </source>
</evidence>
<feature type="transmembrane region" description="Helical" evidence="5">
    <location>
        <begin position="257"/>
        <end position="278"/>
    </location>
</feature>
<name>A0A317SGQ7_9PEZI</name>
<keyword evidence="4 5" id="KW-0472">Membrane</keyword>
<sequence length="462" mass="51147">MNYVYFFVGWMAWTMDGYDFHTVSLSVSRLAKFYDQHREHISTSITLTLLFRSLGAAIFGIAGDLYGRKYPMIVNLIIISALQLATAYCATFDQFLGVRALFGIGMGGIWGLSASMGLENMPMEARGLFSGILQQGYALGYLIAAVFNLYVVPNSPYSWKALFFIGAGLTLAVAIARVFFPESKQFIEAKRSGEQATGKKKVKLFWQDGRSIMKGYWKRGLYAIIMMALFNFMSHTSQDMYPTYMQQTKGFSPEMSSKATIIAKTGALVGGTICGYYSQFFGRRATIMVATFCGACLLPMWVVPSSWGTLTAGAFLIQFMVQGAWGVVPIHLQELSPPQFRSSFPGIAYQLGNMVSAPAAQISSVISENWIIHVNGEERPDYARTQAAMMAVIFSLLCFWIACGSEQRGSHFELAAAAGGNDCHNDKLRNLENFEMQDPTFAKKGGVDIIENQRTPQSVREV</sequence>
<evidence type="ECO:0000313" key="8">
    <source>
        <dbReference type="Proteomes" id="UP000246991"/>
    </source>
</evidence>
<dbReference type="Proteomes" id="UP000246991">
    <property type="component" value="Unassembled WGS sequence"/>
</dbReference>
<dbReference type="AlphaFoldDB" id="A0A317SGQ7"/>
<accession>A0A317SGQ7</accession>
<dbReference type="GO" id="GO:0005886">
    <property type="term" value="C:plasma membrane"/>
    <property type="evidence" value="ECO:0007669"/>
    <property type="project" value="TreeGrafter"/>
</dbReference>